<sequence length="336" mass="39212">MGVIDFYKLKPSQKKEIYEALGNQKGIPDFAIEKDWWVVQTLNIIFQMDVKDQLLFKGGTSLSKAWGLIERFSEDIDLALNREYLGFDSGLISKTQVRKLRERSFEFVTTAFYESLQIAFKQHGFQDVTFDFENLGDGDQDPVSILVNYPYVTEYEEYVLPRVKVELGGRSLVDPFTNREIVSFVGELYSDRPFADTPITIPCVNPERTYLEKLFLLHEEFQRPEDKIRVKRLSRHLYDLTKIFESEHKPKALDETLIISIIEHRERFSGMKGVDYNSLYPPSLNPIPPDKFIKGWEEDYKTMQTNMIPGDSLSFEELMNTVKEATQEYNQQKFGK</sequence>
<proteinExistence type="predicted"/>
<dbReference type="EMBL" id="FTMA01000001">
    <property type="protein sequence ID" value="SIQ19145.1"/>
    <property type="molecule type" value="Genomic_DNA"/>
</dbReference>
<dbReference type="InterPro" id="IPR014942">
    <property type="entry name" value="AbiEii"/>
</dbReference>
<keyword evidence="2" id="KW-1185">Reference proteome</keyword>
<name>A0A1N6QRF4_9FLAO</name>
<dbReference type="GO" id="GO:0016740">
    <property type="term" value="F:transferase activity"/>
    <property type="evidence" value="ECO:0007669"/>
    <property type="project" value="UniProtKB-KW"/>
</dbReference>
<dbReference type="STRING" id="228959.SAMN05421797_101994"/>
<reference evidence="2" key="1">
    <citation type="submission" date="2017-01" db="EMBL/GenBank/DDBJ databases">
        <authorList>
            <person name="Varghese N."/>
            <person name="Submissions S."/>
        </authorList>
    </citation>
    <scope>NUCLEOTIDE SEQUENCE [LARGE SCALE GENOMIC DNA]</scope>
    <source>
        <strain evidence="2">DSM 15366</strain>
    </source>
</reference>
<evidence type="ECO:0000313" key="1">
    <source>
        <dbReference type="EMBL" id="SIQ19145.1"/>
    </source>
</evidence>
<dbReference type="AlphaFoldDB" id="A0A1N6QRF4"/>
<dbReference type="Gene3D" id="3.10.450.620">
    <property type="entry name" value="JHP933, nucleotidyltransferase-like core domain"/>
    <property type="match status" value="1"/>
</dbReference>
<organism evidence="1 2">
    <name type="scientific">Maribacter ulvicola</name>
    <dbReference type="NCBI Taxonomy" id="228959"/>
    <lineage>
        <taxon>Bacteria</taxon>
        <taxon>Pseudomonadati</taxon>
        <taxon>Bacteroidota</taxon>
        <taxon>Flavobacteriia</taxon>
        <taxon>Flavobacteriales</taxon>
        <taxon>Flavobacteriaceae</taxon>
        <taxon>Maribacter</taxon>
    </lineage>
</organism>
<evidence type="ECO:0000313" key="2">
    <source>
        <dbReference type="Proteomes" id="UP000186953"/>
    </source>
</evidence>
<dbReference type="Proteomes" id="UP000186953">
    <property type="component" value="Unassembled WGS sequence"/>
</dbReference>
<keyword evidence="1" id="KW-0808">Transferase</keyword>
<gene>
    <name evidence="1" type="ORF">SAMN05421797_101994</name>
</gene>
<dbReference type="RefSeq" id="WP_076547173.1">
    <property type="nucleotide sequence ID" value="NZ_FTMA01000001.1"/>
</dbReference>
<protein>
    <submittedName>
        <fullName evidence="1">Nucleotidyl transferase AbiEii toxin, Type IV TA system</fullName>
    </submittedName>
</protein>
<accession>A0A1N6QRF4</accession>
<dbReference type="OrthoDB" id="9780929at2"/>
<dbReference type="Pfam" id="PF08843">
    <property type="entry name" value="AbiEii"/>
    <property type="match status" value="1"/>
</dbReference>